<sequence>MNAVRLPQIHRGLPFSEYFGYNVYTQRTGNCNVVAVLTAIFIVVREKLAINVDYNKFMDKNVGSITNMFRFHDPSTKRSLFQLGNRYEDAWERLQWFEMSYLLLHNVPLRFRRYAPPRSPENIDEDQRTARTESDVLAKHAVLPVYRDYYTVVALNSWGANWGMLGYFPMDISQDHIYGMRPAFAKVTFAEDGVLLLQCCTKPIMGLVYFMIFLLISRDVVGLDFPDRNTTQVPFEGDAERSGREQNSTEVRLTEEEIVNNQMQYIYNLLKEKLLQGKRRALPALAALPIVAMLAGGSSVSSAGLGAGIVVGGVKTGLIAGSLWIGNSARSWNSQTRRTHHAASTLVHRSTPFWAVAVSCVLRSFSFIGGQSRSPIADFFTLSFIGGQWRSPIADFFTLSFIGGQWRSPIADFFALFFIGGQESQTTCARRAATAVQAEY</sequence>
<name>A0AA39I047_9BILA</name>
<accession>A0AA39I047</accession>
<evidence type="ECO:0000313" key="3">
    <source>
        <dbReference type="Proteomes" id="UP001175271"/>
    </source>
</evidence>
<feature type="transmembrane region" description="Helical" evidence="1">
    <location>
        <begin position="281"/>
        <end position="299"/>
    </location>
</feature>
<feature type="transmembrane region" description="Helical" evidence="1">
    <location>
        <begin position="204"/>
        <end position="221"/>
    </location>
</feature>
<feature type="transmembrane region" description="Helical" evidence="1">
    <location>
        <begin position="305"/>
        <end position="325"/>
    </location>
</feature>
<dbReference type="EMBL" id="JAUCMV010000002">
    <property type="protein sequence ID" value="KAK0414675.1"/>
    <property type="molecule type" value="Genomic_DNA"/>
</dbReference>
<comment type="caution">
    <text evidence="2">The sequence shown here is derived from an EMBL/GenBank/DDBJ whole genome shotgun (WGS) entry which is preliminary data.</text>
</comment>
<evidence type="ECO:0000313" key="2">
    <source>
        <dbReference type="EMBL" id="KAK0414675.1"/>
    </source>
</evidence>
<keyword evidence="3" id="KW-1185">Reference proteome</keyword>
<protein>
    <submittedName>
        <fullName evidence="2">Uncharacterized protein</fullName>
    </submittedName>
</protein>
<dbReference type="InterPro" id="IPR038765">
    <property type="entry name" value="Papain-like_cys_pep_sf"/>
</dbReference>
<reference evidence="2" key="1">
    <citation type="submission" date="2023-06" db="EMBL/GenBank/DDBJ databases">
        <title>Genomic analysis of the entomopathogenic nematode Steinernema hermaphroditum.</title>
        <authorList>
            <person name="Schwarz E.M."/>
            <person name="Heppert J.K."/>
            <person name="Baniya A."/>
            <person name="Schwartz H.T."/>
            <person name="Tan C.-H."/>
            <person name="Antoshechkin I."/>
            <person name="Sternberg P.W."/>
            <person name="Goodrich-Blair H."/>
            <person name="Dillman A.R."/>
        </authorList>
    </citation>
    <scope>NUCLEOTIDE SEQUENCE</scope>
    <source>
        <strain evidence="2">PS9179</strain>
        <tissue evidence="2">Whole animal</tissue>
    </source>
</reference>
<dbReference type="AlphaFoldDB" id="A0AA39I047"/>
<dbReference type="SUPFAM" id="SSF54001">
    <property type="entry name" value="Cysteine proteinases"/>
    <property type="match status" value="1"/>
</dbReference>
<organism evidence="2 3">
    <name type="scientific">Steinernema hermaphroditum</name>
    <dbReference type="NCBI Taxonomy" id="289476"/>
    <lineage>
        <taxon>Eukaryota</taxon>
        <taxon>Metazoa</taxon>
        <taxon>Ecdysozoa</taxon>
        <taxon>Nematoda</taxon>
        <taxon>Chromadorea</taxon>
        <taxon>Rhabditida</taxon>
        <taxon>Tylenchina</taxon>
        <taxon>Panagrolaimomorpha</taxon>
        <taxon>Strongyloidoidea</taxon>
        <taxon>Steinernematidae</taxon>
        <taxon>Steinernema</taxon>
    </lineage>
</organism>
<keyword evidence="1" id="KW-1133">Transmembrane helix</keyword>
<evidence type="ECO:0000256" key="1">
    <source>
        <dbReference type="SAM" id="Phobius"/>
    </source>
</evidence>
<keyword evidence="1" id="KW-0812">Transmembrane</keyword>
<dbReference type="Proteomes" id="UP001175271">
    <property type="component" value="Unassembled WGS sequence"/>
</dbReference>
<proteinExistence type="predicted"/>
<gene>
    <name evidence="2" type="ORF">QR680_011562</name>
</gene>
<keyword evidence="1" id="KW-0472">Membrane</keyword>